<evidence type="ECO:0000256" key="1">
    <source>
        <dbReference type="SAM" id="MobiDB-lite"/>
    </source>
</evidence>
<comment type="caution">
    <text evidence="4">The sequence shown here is derived from an EMBL/GenBank/DDBJ whole genome shotgun (WGS) entry which is preliminary data.</text>
</comment>
<evidence type="ECO:0000313" key="5">
    <source>
        <dbReference type="Proteomes" id="UP000295560"/>
    </source>
</evidence>
<name>A0A4R1HZE7_PSEEN</name>
<gene>
    <name evidence="4" type="ORF">EV378_2109</name>
</gene>
<evidence type="ECO:0000259" key="3">
    <source>
        <dbReference type="Pfam" id="PF02470"/>
    </source>
</evidence>
<dbReference type="PANTHER" id="PTHR33371">
    <property type="entry name" value="INTERMEMBRANE PHOSPHOLIPID TRANSPORT SYSTEM BINDING PROTEIN MLAD-RELATED"/>
    <property type="match status" value="1"/>
</dbReference>
<sequence>MSVDAQDRPAPAADKPRRSGLKRWSRSPFTIGVVAILVTALVGYVMFQKDMLLTNLLPGDEVKINFAQDYRLREYVTPVKVGGVKVGKVSDVERLDNGTAMVTVKLDGGTAEKIGSEPGAAIRPTILLGGNYYLELIPGGQHDDREFSDVIPPERTSVPVELDQVASVLQPDAITGARSASRQLDATLAGDGRSAIQDIARTAPAALTPSAEVLRGVSGTRPDDLTKVVAGLDSTSRTLSAKDGELDSIVANLASTSRVVGARSQDTSDLLADLPETLDTADAGLRRLDTTLGKLRDAAGPTEPIVENLDPLIDHATPVLARALPVVRDLRGVLADTRPIVDDLVPASQTGTAVLDDLKGPVLDRLNGPVRDTVMGPYTGQGTYAGTGDGETPFYEELGYMVTNVDRASKLTDANGANVGFQPGFGAGSVEGVPINIESLWKNLAKLENPDGPGTGGN</sequence>
<evidence type="ECO:0000256" key="2">
    <source>
        <dbReference type="SAM" id="Phobius"/>
    </source>
</evidence>
<dbReference type="AlphaFoldDB" id="A0A4R1HZE7"/>
<proteinExistence type="predicted"/>
<dbReference type="InterPro" id="IPR003399">
    <property type="entry name" value="Mce/MlaD"/>
</dbReference>
<keyword evidence="5" id="KW-1185">Reference proteome</keyword>
<dbReference type="Pfam" id="PF02470">
    <property type="entry name" value="MlaD"/>
    <property type="match status" value="1"/>
</dbReference>
<feature type="transmembrane region" description="Helical" evidence="2">
    <location>
        <begin position="27"/>
        <end position="47"/>
    </location>
</feature>
<dbReference type="Proteomes" id="UP000295560">
    <property type="component" value="Unassembled WGS sequence"/>
</dbReference>
<dbReference type="RefSeq" id="WP_132423290.1">
    <property type="nucleotide sequence ID" value="NZ_SMFZ01000001.1"/>
</dbReference>
<dbReference type="OrthoDB" id="5242071at2"/>
<keyword evidence="2" id="KW-0472">Membrane</keyword>
<protein>
    <submittedName>
        <fullName evidence="4">Phospholipid/cholesterol/gamma-HCH transport system substrate-binding protein</fullName>
    </submittedName>
</protein>
<organism evidence="4 5">
    <name type="scientific">Pseudonocardia endophytica</name>
    <dbReference type="NCBI Taxonomy" id="401976"/>
    <lineage>
        <taxon>Bacteria</taxon>
        <taxon>Bacillati</taxon>
        <taxon>Actinomycetota</taxon>
        <taxon>Actinomycetes</taxon>
        <taxon>Pseudonocardiales</taxon>
        <taxon>Pseudonocardiaceae</taxon>
        <taxon>Pseudonocardia</taxon>
    </lineage>
</organism>
<dbReference type="EMBL" id="SMFZ01000001">
    <property type="protein sequence ID" value="TCK26280.1"/>
    <property type="molecule type" value="Genomic_DNA"/>
</dbReference>
<dbReference type="InterPro" id="IPR052336">
    <property type="entry name" value="MlaD_Phospholipid_Transporter"/>
</dbReference>
<keyword evidence="2" id="KW-0812">Transmembrane</keyword>
<dbReference type="PANTHER" id="PTHR33371:SF4">
    <property type="entry name" value="INTERMEMBRANE PHOSPHOLIPID TRANSPORT SYSTEM BINDING PROTEIN MLAD"/>
    <property type="match status" value="1"/>
</dbReference>
<evidence type="ECO:0000313" key="4">
    <source>
        <dbReference type="EMBL" id="TCK26280.1"/>
    </source>
</evidence>
<feature type="region of interest" description="Disordered" evidence="1">
    <location>
        <begin position="1"/>
        <end position="22"/>
    </location>
</feature>
<accession>A0A4R1HZE7</accession>
<feature type="domain" description="Mce/MlaD" evidence="3">
    <location>
        <begin position="59"/>
        <end position="139"/>
    </location>
</feature>
<reference evidence="4 5" key="1">
    <citation type="submission" date="2019-03" db="EMBL/GenBank/DDBJ databases">
        <title>Sequencing the genomes of 1000 actinobacteria strains.</title>
        <authorList>
            <person name="Klenk H.-P."/>
        </authorList>
    </citation>
    <scope>NUCLEOTIDE SEQUENCE [LARGE SCALE GENOMIC DNA]</scope>
    <source>
        <strain evidence="4 5">DSM 44969</strain>
    </source>
</reference>
<keyword evidence="2" id="KW-1133">Transmembrane helix</keyword>